<evidence type="ECO:0000256" key="9">
    <source>
        <dbReference type="ARBA" id="ARBA00022842"/>
    </source>
</evidence>
<dbReference type="Gene3D" id="3.40.1360.10">
    <property type="match status" value="1"/>
</dbReference>
<dbReference type="GO" id="GO:0006364">
    <property type="term" value="P:rRNA processing"/>
    <property type="evidence" value="ECO:0007669"/>
    <property type="project" value="UniProtKB-UniRule"/>
</dbReference>
<comment type="caution">
    <text evidence="14">The sequence shown here is derived from an EMBL/GenBank/DDBJ whole genome shotgun (WGS) entry which is preliminary data.</text>
</comment>
<dbReference type="SUPFAM" id="SSF110455">
    <property type="entry name" value="Toprim domain"/>
    <property type="match status" value="1"/>
</dbReference>
<keyword evidence="15" id="KW-1185">Reference proteome</keyword>
<dbReference type="InterPro" id="IPR034141">
    <property type="entry name" value="TOPRIM_RNase_M5-like"/>
</dbReference>
<dbReference type="Proteomes" id="UP000237916">
    <property type="component" value="Unassembled WGS sequence"/>
</dbReference>
<dbReference type="CDD" id="cd01027">
    <property type="entry name" value="TOPRIM_RNase_M5_like"/>
    <property type="match status" value="1"/>
</dbReference>
<dbReference type="OrthoDB" id="9791329at2"/>
<evidence type="ECO:0000313" key="14">
    <source>
        <dbReference type="EMBL" id="PQL18851.1"/>
    </source>
</evidence>
<dbReference type="RefSeq" id="WP_105090993.1">
    <property type="nucleotide sequence ID" value="NZ_PPDB01000007.1"/>
</dbReference>
<proteinExistence type="inferred from homology"/>
<dbReference type="InterPro" id="IPR004466">
    <property type="entry name" value="RNase_M5"/>
</dbReference>
<dbReference type="HAMAP" id="MF_01469">
    <property type="entry name" value="RNase_M5"/>
    <property type="match status" value="1"/>
</dbReference>
<evidence type="ECO:0000256" key="8">
    <source>
        <dbReference type="ARBA" id="ARBA00022801"/>
    </source>
</evidence>
<keyword evidence="6 11" id="KW-0699">rRNA-binding</keyword>
<dbReference type="AlphaFoldDB" id="A0A2S7Z6H2"/>
<dbReference type="GO" id="GO:0046872">
    <property type="term" value="F:metal ion binding"/>
    <property type="evidence" value="ECO:0007669"/>
    <property type="project" value="UniProtKB-KW"/>
</dbReference>
<evidence type="ECO:0000256" key="11">
    <source>
        <dbReference type="HAMAP-Rule" id="MF_01469"/>
    </source>
</evidence>
<keyword evidence="10 11" id="KW-0694">RNA-binding</keyword>
<comment type="similarity">
    <text evidence="11">Belongs to the ribonuclease M5 family.</text>
</comment>
<organism evidence="14 15">
    <name type="scientific">Veillonella denticariosi JCM 15641</name>
    <dbReference type="NCBI Taxonomy" id="1298594"/>
    <lineage>
        <taxon>Bacteria</taxon>
        <taxon>Bacillati</taxon>
        <taxon>Bacillota</taxon>
        <taxon>Negativicutes</taxon>
        <taxon>Veillonellales</taxon>
        <taxon>Veillonellaceae</taxon>
        <taxon>Veillonella</taxon>
    </lineage>
</organism>
<keyword evidence="3 11" id="KW-0698">rRNA processing</keyword>
<keyword evidence="5" id="KW-0479">Metal-binding</keyword>
<evidence type="ECO:0000256" key="10">
    <source>
        <dbReference type="ARBA" id="ARBA00022884"/>
    </source>
</evidence>
<dbReference type="GO" id="GO:0005737">
    <property type="term" value="C:cytoplasm"/>
    <property type="evidence" value="ECO:0007669"/>
    <property type="project" value="UniProtKB-SubCell"/>
</dbReference>
<dbReference type="PROSITE" id="PS50880">
    <property type="entry name" value="TOPRIM"/>
    <property type="match status" value="1"/>
</dbReference>
<sequence>MLKQVIVVEGKSDIQRIAQAIEADCIATEGFTLRKGVIDMIRIAYEKRGIIILTDPDTAGERIRRVLTKKFPRAQHAFVPRDEAFANDDIGIEQASPESIRKALSTLHVESLESSDEFCMADLVRYGLSGAPDSASQRAAVGAKLGIGYGNAKQFIYRLNHYGISREAYEEAVNSL</sequence>
<dbReference type="STRING" id="1298594.GCA_001312465_02741"/>
<keyword evidence="9" id="KW-0460">Magnesium</keyword>
<dbReference type="Pfam" id="PF01751">
    <property type="entry name" value="Toprim"/>
    <property type="match status" value="1"/>
</dbReference>
<evidence type="ECO:0000256" key="3">
    <source>
        <dbReference type="ARBA" id="ARBA00022552"/>
    </source>
</evidence>
<evidence type="ECO:0000256" key="4">
    <source>
        <dbReference type="ARBA" id="ARBA00022722"/>
    </source>
</evidence>
<keyword evidence="4 11" id="KW-0540">Nuclease</keyword>
<dbReference type="NCBIfam" id="TIGR00334">
    <property type="entry name" value="5S_RNA_mat_M5"/>
    <property type="match status" value="1"/>
</dbReference>
<keyword evidence="7 11" id="KW-0255">Endonuclease</keyword>
<name>A0A2S7Z6H2_9FIRM</name>
<keyword evidence="1 11" id="KW-0963">Cytoplasm</keyword>
<dbReference type="SMART" id="SM00493">
    <property type="entry name" value="TOPRIM"/>
    <property type="match status" value="1"/>
</dbReference>
<comment type="catalytic activity">
    <reaction evidence="11">
        <text>Endonucleolytic cleavage of RNA, removing 21 and 42 nucleotides, respectively, from the 5'- and 3'-termini of a 5S-rRNA precursor.</text>
        <dbReference type="EC" id="3.1.26.8"/>
    </reaction>
</comment>
<feature type="domain" description="Toprim" evidence="13">
    <location>
        <begin position="3"/>
        <end position="88"/>
    </location>
</feature>
<evidence type="ECO:0000256" key="1">
    <source>
        <dbReference type="ARBA" id="ARBA00022490"/>
    </source>
</evidence>
<dbReference type="Pfam" id="PF13331">
    <property type="entry name" value="DUF4093"/>
    <property type="match status" value="1"/>
</dbReference>
<evidence type="ECO:0000256" key="2">
    <source>
        <dbReference type="ARBA" id="ARBA00022517"/>
    </source>
</evidence>
<comment type="subcellular location">
    <subcellularLocation>
        <location evidence="11">Cytoplasm</location>
    </subcellularLocation>
</comment>
<evidence type="ECO:0000259" key="13">
    <source>
        <dbReference type="PROSITE" id="PS50880"/>
    </source>
</evidence>
<gene>
    <name evidence="11 14" type="primary">rnmV</name>
    <name evidence="14" type="ORF">VEHSUH05_05615</name>
</gene>
<dbReference type="InterPro" id="IPR006171">
    <property type="entry name" value="TOPRIM_dom"/>
</dbReference>
<keyword evidence="8 11" id="KW-0378">Hydrolase</keyword>
<evidence type="ECO:0000256" key="12">
    <source>
        <dbReference type="NCBIfam" id="TIGR00334"/>
    </source>
</evidence>
<evidence type="ECO:0000256" key="5">
    <source>
        <dbReference type="ARBA" id="ARBA00022723"/>
    </source>
</evidence>
<comment type="function">
    <text evidence="11">Required for correct processing of both the 5' and 3' ends of 5S rRNA precursor. Cleaves both sides of a double-stranded region yielding mature 5S rRNA in one step.</text>
</comment>
<evidence type="ECO:0000313" key="15">
    <source>
        <dbReference type="Proteomes" id="UP000237916"/>
    </source>
</evidence>
<dbReference type="EMBL" id="PPDB01000007">
    <property type="protein sequence ID" value="PQL18851.1"/>
    <property type="molecule type" value="Genomic_DNA"/>
</dbReference>
<keyword evidence="2 11" id="KW-0690">Ribosome biogenesis</keyword>
<evidence type="ECO:0000256" key="7">
    <source>
        <dbReference type="ARBA" id="ARBA00022759"/>
    </source>
</evidence>
<dbReference type="GO" id="GO:0043822">
    <property type="term" value="F:ribonuclease M5 activity"/>
    <property type="evidence" value="ECO:0007669"/>
    <property type="project" value="UniProtKB-UniRule"/>
</dbReference>
<evidence type="ECO:0000256" key="6">
    <source>
        <dbReference type="ARBA" id="ARBA00022730"/>
    </source>
</evidence>
<accession>A0A2S7Z6H2</accession>
<dbReference type="GO" id="GO:0019843">
    <property type="term" value="F:rRNA binding"/>
    <property type="evidence" value="ECO:0007669"/>
    <property type="project" value="UniProtKB-KW"/>
</dbReference>
<dbReference type="InterPro" id="IPR025156">
    <property type="entry name" value="RNase_M5_C"/>
</dbReference>
<protein>
    <recommendedName>
        <fullName evidence="11 12">Ribonuclease M5</fullName>
        <ecNumber evidence="11 12">3.1.26.8</ecNumber>
    </recommendedName>
    <alternativeName>
        <fullName evidence="11">RNase M5</fullName>
    </alternativeName>
    <alternativeName>
        <fullName evidence="11">Ribosomal RNA terminal maturase M5</fullName>
    </alternativeName>
</protein>
<dbReference type="PANTHER" id="PTHR39156">
    <property type="entry name" value="RIBONUCLEASE M5"/>
    <property type="match status" value="1"/>
</dbReference>
<dbReference type="EC" id="3.1.26.8" evidence="11 12"/>
<dbReference type="PANTHER" id="PTHR39156:SF1">
    <property type="entry name" value="RIBONUCLEASE M5"/>
    <property type="match status" value="1"/>
</dbReference>
<reference evidence="14 15" key="1">
    <citation type="submission" date="2018-01" db="EMBL/GenBank/DDBJ databases">
        <title>Draft genome sequences of clinical isolates and type strains of oral Veillonella including Veillonella infantum sp., nov.</title>
        <authorList>
            <person name="Mashima I."/>
            <person name="Liao Y.-C."/>
            <person name="Sabharwal A."/>
            <person name="Haase E.M."/>
            <person name="Nakazawa F."/>
            <person name="Scannapieco F.A."/>
        </authorList>
    </citation>
    <scope>NUCLEOTIDE SEQUENCE [LARGE SCALE GENOMIC DNA]</scope>
    <source>
        <strain evidence="14 15">JCM 15641</strain>
    </source>
</reference>